<organism evidence="1 2">
    <name type="scientific">Microseira wollei NIES-4236</name>
    <dbReference type="NCBI Taxonomy" id="2530354"/>
    <lineage>
        <taxon>Bacteria</taxon>
        <taxon>Bacillati</taxon>
        <taxon>Cyanobacteriota</taxon>
        <taxon>Cyanophyceae</taxon>
        <taxon>Oscillatoriophycideae</taxon>
        <taxon>Aerosakkonematales</taxon>
        <taxon>Aerosakkonemataceae</taxon>
        <taxon>Microseira</taxon>
    </lineage>
</organism>
<dbReference type="AlphaFoldDB" id="A0AAV3X0K3"/>
<evidence type="ECO:0000313" key="2">
    <source>
        <dbReference type="Proteomes" id="UP001050975"/>
    </source>
</evidence>
<proteinExistence type="predicted"/>
<reference evidence="1" key="1">
    <citation type="submission" date="2019-10" db="EMBL/GenBank/DDBJ databases">
        <title>Draft genome sequece of Microseira wollei NIES-4236.</title>
        <authorList>
            <person name="Yamaguchi H."/>
            <person name="Suzuki S."/>
            <person name="Kawachi M."/>
        </authorList>
    </citation>
    <scope>NUCLEOTIDE SEQUENCE</scope>
    <source>
        <strain evidence="1">NIES-4236</strain>
    </source>
</reference>
<protein>
    <submittedName>
        <fullName evidence="1">Uncharacterized protein</fullName>
    </submittedName>
</protein>
<sequence length="50" mass="5639">MIPVATGLTTYLLVPQTGQVLPAPNTNWCVRLLFSLKLFPNKLQIQNQTR</sequence>
<dbReference type="EMBL" id="BLAY01000001">
    <property type="protein sequence ID" value="GET35403.1"/>
    <property type="molecule type" value="Genomic_DNA"/>
</dbReference>
<gene>
    <name evidence="1" type="ORF">MiSe_01450</name>
</gene>
<name>A0AAV3X0K3_9CYAN</name>
<evidence type="ECO:0000313" key="1">
    <source>
        <dbReference type="EMBL" id="GET35403.1"/>
    </source>
</evidence>
<dbReference type="Proteomes" id="UP001050975">
    <property type="component" value="Unassembled WGS sequence"/>
</dbReference>
<keyword evidence="2" id="KW-1185">Reference proteome</keyword>
<accession>A0AAV3X0K3</accession>
<comment type="caution">
    <text evidence="1">The sequence shown here is derived from an EMBL/GenBank/DDBJ whole genome shotgun (WGS) entry which is preliminary data.</text>
</comment>